<dbReference type="PROSITE" id="PS51257">
    <property type="entry name" value="PROKAR_LIPOPROTEIN"/>
    <property type="match status" value="1"/>
</dbReference>
<dbReference type="Proteomes" id="UP000199603">
    <property type="component" value="Unassembled WGS sequence"/>
</dbReference>
<evidence type="ECO:0000313" key="3">
    <source>
        <dbReference type="Proteomes" id="UP000199603"/>
    </source>
</evidence>
<gene>
    <name evidence="2" type="ORF">SAMN04488509_11827</name>
</gene>
<protein>
    <submittedName>
        <fullName evidence="2">Uncharacterized protein</fullName>
    </submittedName>
</protein>
<evidence type="ECO:0000256" key="1">
    <source>
        <dbReference type="SAM" id="SignalP"/>
    </source>
</evidence>
<dbReference type="EMBL" id="FNAG01000018">
    <property type="protein sequence ID" value="SDE09218.1"/>
    <property type="molecule type" value="Genomic_DNA"/>
</dbReference>
<feature type="chain" id="PRO_5011649153" evidence="1">
    <location>
        <begin position="26"/>
        <end position="312"/>
    </location>
</feature>
<dbReference type="PROSITE" id="PS51318">
    <property type="entry name" value="TAT"/>
    <property type="match status" value="1"/>
</dbReference>
<dbReference type="OrthoDB" id="5939597at2"/>
<organism evidence="2 3">
    <name type="scientific">Aquimonas voraii</name>
    <dbReference type="NCBI Taxonomy" id="265719"/>
    <lineage>
        <taxon>Bacteria</taxon>
        <taxon>Pseudomonadati</taxon>
        <taxon>Pseudomonadota</taxon>
        <taxon>Gammaproteobacteria</taxon>
        <taxon>Lysobacterales</taxon>
        <taxon>Lysobacteraceae</taxon>
        <taxon>Aquimonas</taxon>
    </lineage>
</organism>
<dbReference type="InterPro" id="IPR006311">
    <property type="entry name" value="TAT_signal"/>
</dbReference>
<accession>A0A1G7A2N2</accession>
<dbReference type="AlphaFoldDB" id="A0A1G7A2N2"/>
<evidence type="ECO:0000313" key="2">
    <source>
        <dbReference type="EMBL" id="SDE09218.1"/>
    </source>
</evidence>
<keyword evidence="1" id="KW-0732">Signal</keyword>
<keyword evidence="3" id="KW-1185">Reference proteome</keyword>
<dbReference type="RefSeq" id="WP_143006759.1">
    <property type="nucleotide sequence ID" value="NZ_FNAG01000018.1"/>
</dbReference>
<reference evidence="2 3" key="1">
    <citation type="submission" date="2016-10" db="EMBL/GenBank/DDBJ databases">
        <authorList>
            <person name="de Groot N.N."/>
        </authorList>
    </citation>
    <scope>NUCLEOTIDE SEQUENCE [LARGE SCALE GENOMIC DNA]</scope>
    <source>
        <strain evidence="2 3">DSM 16957</strain>
    </source>
</reference>
<name>A0A1G7A2N2_9GAMM</name>
<feature type="signal peptide" evidence="1">
    <location>
        <begin position="1"/>
        <end position="25"/>
    </location>
</feature>
<sequence length="312" mass="32800">MTSRRSALTLALAFGSALACLTASASDATDGALLLGTEPSQNDASLLDRLLGVASALGHDSQRPVRGPAAERGFSGLGLSPSQPGLAILCDRGGAGAIGLSEQCMLARLELDATTLPGYGNGVGLSGAWFIERAGIDVNYGLAWLSVQQPQRFGAAPSLWPGLPGLSEATPLHLALPTSGHAQRLSFGLGFELGEGGWLRIEGQNLRSQGRTVDLWGIPVPVFESDALSFSAGSGALSSTLSARSLELRGLPGVLNSLDLGITWRTPWRGELTVGATQYWSRGDTRNWPLRELPPVEETAGRVPYVRYQQDL</sequence>
<proteinExistence type="predicted"/>